<dbReference type="Pfam" id="PF13385">
    <property type="entry name" value="Laminin_G_3"/>
    <property type="match status" value="1"/>
</dbReference>
<protein>
    <submittedName>
        <fullName evidence="4">DUF1553 domain-containing protein</fullName>
    </submittedName>
</protein>
<feature type="domain" description="Cytochrome C Planctomycete-type" evidence="3">
    <location>
        <begin position="53"/>
        <end position="115"/>
    </location>
</feature>
<dbReference type="RefSeq" id="WP_152573420.1">
    <property type="nucleotide sequence ID" value="NZ_VIKU02000001.1"/>
</dbReference>
<comment type="caution">
    <text evidence="4">The sequence shown here is derived from an EMBL/GenBank/DDBJ whole genome shotgun (WGS) entry which is preliminary data.</text>
</comment>
<dbReference type="InterPro" id="IPR011444">
    <property type="entry name" value="DUF1549"/>
</dbReference>
<proteinExistence type="predicted"/>
<reference evidence="4" key="2">
    <citation type="submission" date="2020-03" db="EMBL/GenBank/DDBJ databases">
        <title>Flavobacteriaceae bacterium strain TP-CH-4, a member of the family Flavobacteriaceae isolated from a deep-sea seamount.</title>
        <authorList>
            <person name="Zhang D.-C."/>
        </authorList>
    </citation>
    <scope>NUCLEOTIDE SEQUENCE</scope>
    <source>
        <strain evidence="4">TP-CH-4</strain>
    </source>
</reference>
<organism evidence="4 5">
    <name type="scientific">Pelagihabitans pacificus</name>
    <dbReference type="NCBI Taxonomy" id="2696054"/>
    <lineage>
        <taxon>Bacteria</taxon>
        <taxon>Pseudomonadati</taxon>
        <taxon>Bacteroidota</taxon>
        <taxon>Flavobacteriia</taxon>
        <taxon>Flavobacteriales</taxon>
        <taxon>Flavobacteriaceae</taxon>
        <taxon>Pelagihabitans</taxon>
    </lineage>
</organism>
<dbReference type="SUPFAM" id="SSF49899">
    <property type="entry name" value="Concanavalin A-like lectins/glucanases"/>
    <property type="match status" value="1"/>
</dbReference>
<dbReference type="PANTHER" id="PTHR35889">
    <property type="entry name" value="CYCLOINULO-OLIGOSACCHARIDE FRUCTANOTRANSFERASE-RELATED"/>
    <property type="match status" value="1"/>
</dbReference>
<dbReference type="Pfam" id="PF07587">
    <property type="entry name" value="PSD1"/>
    <property type="match status" value="1"/>
</dbReference>
<keyword evidence="5" id="KW-1185">Reference proteome</keyword>
<evidence type="ECO:0000259" key="1">
    <source>
        <dbReference type="Pfam" id="PF07583"/>
    </source>
</evidence>
<dbReference type="GO" id="GO:0020037">
    <property type="term" value="F:heme binding"/>
    <property type="evidence" value="ECO:0007669"/>
    <property type="project" value="InterPro"/>
</dbReference>
<dbReference type="InterPro" id="IPR013320">
    <property type="entry name" value="ConA-like_dom_sf"/>
</dbReference>
<dbReference type="GO" id="GO:0005975">
    <property type="term" value="P:carbohydrate metabolic process"/>
    <property type="evidence" value="ECO:0007669"/>
    <property type="project" value="UniProtKB-ARBA"/>
</dbReference>
<feature type="domain" description="DUF1553" evidence="2">
    <location>
        <begin position="775"/>
        <end position="1033"/>
    </location>
</feature>
<dbReference type="EMBL" id="VIKU02000001">
    <property type="protein sequence ID" value="NHF58962.1"/>
    <property type="molecule type" value="Genomic_DNA"/>
</dbReference>
<dbReference type="AlphaFoldDB" id="A0A967AWN9"/>
<evidence type="ECO:0000259" key="3">
    <source>
        <dbReference type="Pfam" id="PF07635"/>
    </source>
</evidence>
<dbReference type="InterPro" id="IPR022655">
    <property type="entry name" value="DUF1553"/>
</dbReference>
<evidence type="ECO:0000259" key="2">
    <source>
        <dbReference type="Pfam" id="PF07587"/>
    </source>
</evidence>
<gene>
    <name evidence="4" type="ORF">FK220_006400</name>
</gene>
<evidence type="ECO:0000313" key="5">
    <source>
        <dbReference type="Proteomes" id="UP000707206"/>
    </source>
</evidence>
<reference evidence="4" key="1">
    <citation type="submission" date="2019-07" db="EMBL/GenBank/DDBJ databases">
        <authorList>
            <person name="De-Chao Zhang Q."/>
        </authorList>
    </citation>
    <scope>NUCLEOTIDE SEQUENCE</scope>
    <source>
        <strain evidence="4">TP-CH-4</strain>
    </source>
</reference>
<dbReference type="PANTHER" id="PTHR35889:SF3">
    <property type="entry name" value="F-BOX DOMAIN-CONTAINING PROTEIN"/>
    <property type="match status" value="1"/>
</dbReference>
<dbReference type="InterPro" id="IPR036909">
    <property type="entry name" value="Cyt_c-like_dom_sf"/>
</dbReference>
<evidence type="ECO:0000313" key="4">
    <source>
        <dbReference type="EMBL" id="NHF58962.1"/>
    </source>
</evidence>
<dbReference type="GO" id="GO:0009055">
    <property type="term" value="F:electron transfer activity"/>
    <property type="evidence" value="ECO:0007669"/>
    <property type="project" value="InterPro"/>
</dbReference>
<dbReference type="Pfam" id="PF07583">
    <property type="entry name" value="PSCyt2"/>
    <property type="match status" value="1"/>
</dbReference>
<accession>A0A967AWN9</accession>
<dbReference type="GO" id="GO:0004553">
    <property type="term" value="F:hydrolase activity, hydrolyzing O-glycosyl compounds"/>
    <property type="evidence" value="ECO:0007669"/>
    <property type="project" value="UniProtKB-ARBA"/>
</dbReference>
<name>A0A967AWN9_9FLAO</name>
<dbReference type="SUPFAM" id="SSF46626">
    <property type="entry name" value="Cytochrome c"/>
    <property type="match status" value="1"/>
</dbReference>
<sequence length="1089" mass="123785">MISGNLFFGIGLLSLLATGCGVDKPEEVLLAENELPETVDFNFHIKPILSDRCFACHGPDQQNQKARLRLDIADSAFAALQSGNGFAIKPGNLDKSEVYHRVVSTDPDVLMPPPESNLQLSPLEIAYIAKWIEQGAEYKTHWAFSKPVKRPVPEAGENWAKNEIDRFIASKLEEKGIAPSPESRKEVLIRRLYFDLIGLPPSVAEVERLMAKDDPQYYEALVDSLLNLPAYGERMAAHWLDVARFADSEGYLDDFHHEFWPYRDWVIDAFNKNLPYDDFILWQVGGDQLPDAGEEQRLATAFNRLHKQNSEGGVIPEEFRVEYVADRTNTVGTAFLGLTVACARCHDHKYDPISQEDYFELFGFFNSTIERGDGIFAFNAVENGNDVPNELSMNAGPVMPVPSKDVAKIYEFLQREIDQKASDLKKTARTNEPKVLDWLASKPSSKTLEKVVTNATVVDLDFERSTDGISRDRAKGSKDARYFGHAFVPGKKGTALQYQEGKLIADGSRVSFERMEPFTVSFWIKTPKEYDEARVIYNGNGRIQGYRGWEVVLDSTRLSFRLNHAHPYQSLEVRMPEAIPLNQWQHFVWSYDGSSKAAGMAIYQNGKPIQGDILRDLLYRSAKPYTDKRATVYMHYEGLVLGSSHYDQHFDGGFIDDFKVLNREAGQLVANYLYDEQLGSRLFQESITSRSAAINEFHSLHLDTDLASERKQLQELQQRELQTIDTVQEIMVMGDLDKKRPTYILDRGVYDAHGKQVGRDVPETILPWPEDLPRNRYGLGKWLIHPDNPLTARVAVNQLWYLMFGRGLVKTNGDFGNQGALPSHPELLDWLAVDFMENGWDVKRLIRQMVTSATYRQSSAIRKDLNEIDPDNILLARSPRYRRSAEMVRDNVLAVSGLLNTNVGGKSVFPYQPEGLWSETISHPFFPDYEIDYENGLYRRSLYTFWKRNVPVPSMLVFDASSRSECQVQRQRSNTPLQALVLLNGRQVIEACRVLAENTWTATDFQLSAAIDRLFLALIGRSPTERERDILMRQYQAEKEYFAQEPLKAQQYLSVGVQEVAAELPSTEVAALTRVANTLLNSTEAYYKN</sequence>
<dbReference type="InterPro" id="IPR011429">
    <property type="entry name" value="Cyt_c_Planctomycete-type"/>
</dbReference>
<feature type="domain" description="DUF1549" evidence="1">
    <location>
        <begin position="163"/>
        <end position="368"/>
    </location>
</feature>
<dbReference type="Pfam" id="PF07635">
    <property type="entry name" value="PSCyt1"/>
    <property type="match status" value="1"/>
</dbReference>
<dbReference type="Proteomes" id="UP000707206">
    <property type="component" value="Unassembled WGS sequence"/>
</dbReference>
<dbReference type="Gene3D" id="2.60.120.200">
    <property type="match status" value="1"/>
</dbReference>